<dbReference type="Proteomes" id="UP000223968">
    <property type="component" value="Unassembled WGS sequence"/>
</dbReference>
<gene>
    <name evidence="1" type="ORF">AJ79_05352</name>
</gene>
<organism evidence="1 2">
    <name type="scientific">Helicocarpus griseus UAMH5409</name>
    <dbReference type="NCBI Taxonomy" id="1447875"/>
    <lineage>
        <taxon>Eukaryota</taxon>
        <taxon>Fungi</taxon>
        <taxon>Dikarya</taxon>
        <taxon>Ascomycota</taxon>
        <taxon>Pezizomycotina</taxon>
        <taxon>Eurotiomycetes</taxon>
        <taxon>Eurotiomycetidae</taxon>
        <taxon>Onygenales</taxon>
        <taxon>Ajellomycetaceae</taxon>
        <taxon>Helicocarpus</taxon>
    </lineage>
</organism>
<sequence length="92" mass="10580">MSDTTTRDPANEAREIYGFLLDYYFDRPASKESIRIGLRVGEVPSQVQAEELQKELVQKWGFSSAPIRQALFGHLSFFASWIMNPSSKQRRP</sequence>
<dbReference type="OrthoDB" id="4206931at2759"/>
<keyword evidence="2" id="KW-1185">Reference proteome</keyword>
<name>A0A2B7XPU9_9EURO</name>
<evidence type="ECO:0000313" key="1">
    <source>
        <dbReference type="EMBL" id="PGH10638.1"/>
    </source>
</evidence>
<proteinExistence type="predicted"/>
<reference evidence="1 2" key="1">
    <citation type="submission" date="2017-10" db="EMBL/GenBank/DDBJ databases">
        <title>Comparative genomics in systemic dimorphic fungi from Ajellomycetaceae.</title>
        <authorList>
            <person name="Munoz J.F."/>
            <person name="Mcewen J.G."/>
            <person name="Clay O.K."/>
            <person name="Cuomo C.A."/>
        </authorList>
    </citation>
    <scope>NUCLEOTIDE SEQUENCE [LARGE SCALE GENOMIC DNA]</scope>
    <source>
        <strain evidence="1 2">UAMH5409</strain>
    </source>
</reference>
<accession>A0A2B7XPU9</accession>
<dbReference type="EMBL" id="PDNB01000084">
    <property type="protein sequence ID" value="PGH10638.1"/>
    <property type="molecule type" value="Genomic_DNA"/>
</dbReference>
<comment type="caution">
    <text evidence="1">The sequence shown here is derived from an EMBL/GenBank/DDBJ whole genome shotgun (WGS) entry which is preliminary data.</text>
</comment>
<protein>
    <submittedName>
        <fullName evidence="1">Uncharacterized protein</fullName>
    </submittedName>
</protein>
<evidence type="ECO:0000313" key="2">
    <source>
        <dbReference type="Proteomes" id="UP000223968"/>
    </source>
</evidence>
<dbReference type="AlphaFoldDB" id="A0A2B7XPU9"/>